<keyword evidence="3" id="KW-1185">Reference proteome</keyword>
<dbReference type="KEGG" id="sku:Sulku_2643"/>
<feature type="transmembrane region" description="Helical" evidence="1">
    <location>
        <begin position="423"/>
        <end position="443"/>
    </location>
</feature>
<dbReference type="Gene3D" id="3.30.2090.10">
    <property type="entry name" value="Multidrug efflux transporter AcrB TolC docking domain, DN and DC subdomains"/>
    <property type="match status" value="1"/>
</dbReference>
<feature type="transmembrane region" description="Helical" evidence="1">
    <location>
        <begin position="397"/>
        <end position="416"/>
    </location>
</feature>
<dbReference type="AlphaFoldDB" id="E4U3M8"/>
<gene>
    <name evidence="2" type="ordered locus">Sulku_2643</name>
</gene>
<keyword evidence="2" id="KW-0614">Plasmid</keyword>
<keyword evidence="1" id="KW-0472">Membrane</keyword>
<dbReference type="Gene3D" id="1.20.1640.10">
    <property type="entry name" value="Multidrug efflux transporter AcrB transmembrane domain"/>
    <property type="match status" value="1"/>
</dbReference>
<geneLocation type="plasmid" evidence="2 3">
    <name>pSULKU01</name>
</geneLocation>
<dbReference type="PANTHER" id="PTHR32063">
    <property type="match status" value="1"/>
</dbReference>
<dbReference type="eggNOG" id="COG0841">
    <property type="taxonomic scope" value="Bacteria"/>
</dbReference>
<accession>E4U3M8</accession>
<dbReference type="SUPFAM" id="SSF82866">
    <property type="entry name" value="Multidrug efflux transporter AcrB transmembrane domain"/>
    <property type="match status" value="1"/>
</dbReference>
<keyword evidence="1" id="KW-0812">Transmembrane</keyword>
<dbReference type="HOGENOM" id="CLU_002755_1_2_7"/>
<dbReference type="OrthoDB" id="9807612at2"/>
<evidence type="ECO:0000313" key="3">
    <source>
        <dbReference type="Proteomes" id="UP000008721"/>
    </source>
</evidence>
<feature type="transmembrane region" description="Helical" evidence="1">
    <location>
        <begin position="449"/>
        <end position="467"/>
    </location>
</feature>
<organism evidence="2 3">
    <name type="scientific">Sulfuricurvum kujiense (strain ATCC BAA-921 / DSM 16994 / JCM 11577 / YK-1)</name>
    <dbReference type="NCBI Taxonomy" id="709032"/>
    <lineage>
        <taxon>Bacteria</taxon>
        <taxon>Pseudomonadati</taxon>
        <taxon>Campylobacterota</taxon>
        <taxon>Epsilonproteobacteria</taxon>
        <taxon>Campylobacterales</taxon>
        <taxon>Sulfurimonadaceae</taxon>
        <taxon>Sulfuricurvum</taxon>
    </lineage>
</organism>
<dbReference type="SUPFAM" id="SSF82693">
    <property type="entry name" value="Multidrug efflux transporter AcrB pore domain, PN1, PN2, PC1 and PC2 subdomains"/>
    <property type="match status" value="1"/>
</dbReference>
<reference evidence="2 3" key="1">
    <citation type="journal article" date="2012" name="Stand. Genomic Sci.">
        <title>Complete genome sequence of the sulfur compounds oxidizing chemolithoautotroph Sulfuricurvum kujiense type strain (YK-1(T)).</title>
        <authorList>
            <person name="Han C."/>
            <person name="Kotsyurbenko O."/>
            <person name="Chertkov O."/>
            <person name="Held B."/>
            <person name="Lapidus A."/>
            <person name="Nolan M."/>
            <person name="Lucas S."/>
            <person name="Hammon N."/>
            <person name="Deshpande S."/>
            <person name="Cheng J.F."/>
            <person name="Tapia R."/>
            <person name="Goodwin L.A."/>
            <person name="Pitluck S."/>
            <person name="Liolios K."/>
            <person name="Pagani I."/>
            <person name="Ivanova N."/>
            <person name="Mavromatis K."/>
            <person name="Mikhailova N."/>
            <person name="Pati A."/>
            <person name="Chen A."/>
            <person name="Palaniappan K."/>
            <person name="Land M."/>
            <person name="Hauser L."/>
            <person name="Chang Y.J."/>
            <person name="Jeffries C.D."/>
            <person name="Brambilla E.M."/>
            <person name="Rohde M."/>
            <person name="Spring S."/>
            <person name="Sikorski J."/>
            <person name="Goker M."/>
            <person name="Woyke T."/>
            <person name="Bristow J."/>
            <person name="Eisen J.A."/>
            <person name="Markowitz V."/>
            <person name="Hugenholtz P."/>
            <person name="Kyrpides N.C."/>
            <person name="Klenk H.P."/>
            <person name="Detter J.C."/>
        </authorList>
    </citation>
    <scope>NUCLEOTIDE SEQUENCE [LARGE SCALE GENOMIC DNA]</scope>
    <source>
        <strain evidence="3">ATCC BAA-921 / DSM 16994 / JCM 11577 / YK-1</strain>
    </source>
</reference>
<dbReference type="InterPro" id="IPR027463">
    <property type="entry name" value="AcrB_DN_DC_subdom"/>
</dbReference>
<dbReference type="Proteomes" id="UP000008721">
    <property type="component" value="Plasmid pSULKU01"/>
</dbReference>
<feature type="transmembrane region" description="Helical" evidence="1">
    <location>
        <begin position="24"/>
        <end position="45"/>
    </location>
</feature>
<dbReference type="GO" id="GO:0042910">
    <property type="term" value="F:xenobiotic transmembrane transporter activity"/>
    <property type="evidence" value="ECO:0007669"/>
    <property type="project" value="TreeGrafter"/>
</dbReference>
<dbReference type="EMBL" id="CP002356">
    <property type="protein sequence ID" value="ADR35294.1"/>
    <property type="molecule type" value="Genomic_DNA"/>
</dbReference>
<dbReference type="SUPFAM" id="SSF82714">
    <property type="entry name" value="Multidrug efflux transporter AcrB TolC docking domain, DN and DC subdomains"/>
    <property type="match status" value="1"/>
</dbReference>
<dbReference type="GO" id="GO:0005886">
    <property type="term" value="C:plasma membrane"/>
    <property type="evidence" value="ECO:0007669"/>
    <property type="project" value="TreeGrafter"/>
</dbReference>
<keyword evidence="1" id="KW-1133">Transmembrane helix</keyword>
<dbReference type="RefSeq" id="WP_013449906.1">
    <property type="nucleotide sequence ID" value="NC_014754.1"/>
</dbReference>
<dbReference type="Gene3D" id="3.30.70.1430">
    <property type="entry name" value="Multidrug efflux transporter AcrB pore domain"/>
    <property type="match status" value="1"/>
</dbReference>
<feature type="transmembrane region" description="Helical" evidence="1">
    <location>
        <begin position="531"/>
        <end position="552"/>
    </location>
</feature>
<evidence type="ECO:0000256" key="1">
    <source>
        <dbReference type="SAM" id="Phobius"/>
    </source>
</evidence>
<protein>
    <submittedName>
        <fullName evidence="2">Acriflavin resistance protein</fullName>
    </submittedName>
</protein>
<name>E4U3M8_SULKY</name>
<proteinExistence type="predicted"/>
<feature type="transmembrane region" description="Helical" evidence="1">
    <location>
        <begin position="505"/>
        <end position="525"/>
    </location>
</feature>
<evidence type="ECO:0000313" key="2">
    <source>
        <dbReference type="EMBL" id="ADR35294.1"/>
    </source>
</evidence>
<sequence>MHHHKPKIIENTVLKILQDKRRQVGVIIATLLILGISLLMFPTMLVKAKLLPKPTADYFTIYVDLPSGKSIEETKQVTECITNTLTSEKEIENMSTFLGESLPVDFSAIIKWRVLKSNENTANILVNLTKKEERDENSLVIVSRLRPIVQKACSAEGANIKFIEDPAGPPVLASLVAEITSPNYYQNNLNTLADEIYAIFKNTKTLVDIDIERDQTYKKYDVILNEEKIFRAGLSMDHVKNVLYAAFEGMDIAYVNDPYANNQIPIHLVLSNETKKLSDNRSETLLFKLNELKLLNSQGMMVPMSELVDIKDTTNTKKIVSKNLTPLISIIAEADMESQIYPLLDARKAIIEKLGNKYSIEKTKFLDLKLTNKKTGEEFFLHWDGEQKLTFETFRDLGFALLVSIIMIFLLMVIYYHSFSLATGIILASFISIAGVIYMHFIIDIFSPTTFFITGTSLIGFIGLIGINSRNSLLIIDFAKQLIEEKHFSVDKAIAVSIQTRAKPILLTVLAIVFASSLLVLDPVFSGLGAALIGGTLIAYMVSLFVVPILIFRPLKKMYPDYADCYEKNHDDSLQST</sequence>
<dbReference type="Pfam" id="PF00873">
    <property type="entry name" value="ACR_tran"/>
    <property type="match status" value="1"/>
</dbReference>
<dbReference type="PANTHER" id="PTHR32063:SF16">
    <property type="entry name" value="CATION EFFLUX SYSTEM (ACRB_ACRD_ACRF FAMILY)"/>
    <property type="match status" value="1"/>
</dbReference>
<dbReference type="InterPro" id="IPR001036">
    <property type="entry name" value="Acrflvin-R"/>
</dbReference>
<dbReference type="Gene3D" id="3.30.70.1440">
    <property type="entry name" value="Multidrug efflux transporter AcrB pore domain"/>
    <property type="match status" value="1"/>
</dbReference>